<name>A0ABQ5I748_9ASTR</name>
<accession>A0ABQ5I748</accession>
<protein>
    <submittedName>
        <fullName evidence="2">Uncharacterized protein</fullName>
    </submittedName>
</protein>
<sequence>MVRTKNTSKQRQIPKELIWITPPYYSAYLEMVAKHDHKMHQCLLSNPILTAITAKAVKGNQPSLLPVRRWQRSTQTKEEKYNGPILTLEGTSVTEEVGDINWTHCTTWDDTSRNIIRATLKETAEIDEGQAGSDPGKTPESRPPPERVLMEEDQARPNPGQILSHKFMKSLKHPTEESCSTWRMLSASGTISSMKNYEDNFTFGGSLINDNSNERRSGDRLEADMKEILHQRMFESGSYKSHPDHKALYEALEVSWKSFCHIVVASFQLLKQKPGSLLNNIDDIPIPDDMHLSDSEDTGADHLPKIKTRPDWLKYP</sequence>
<dbReference type="Proteomes" id="UP001151760">
    <property type="component" value="Unassembled WGS sequence"/>
</dbReference>
<organism evidence="2 3">
    <name type="scientific">Tanacetum coccineum</name>
    <dbReference type="NCBI Taxonomy" id="301880"/>
    <lineage>
        <taxon>Eukaryota</taxon>
        <taxon>Viridiplantae</taxon>
        <taxon>Streptophyta</taxon>
        <taxon>Embryophyta</taxon>
        <taxon>Tracheophyta</taxon>
        <taxon>Spermatophyta</taxon>
        <taxon>Magnoliopsida</taxon>
        <taxon>eudicotyledons</taxon>
        <taxon>Gunneridae</taxon>
        <taxon>Pentapetalae</taxon>
        <taxon>asterids</taxon>
        <taxon>campanulids</taxon>
        <taxon>Asterales</taxon>
        <taxon>Asteraceae</taxon>
        <taxon>Asteroideae</taxon>
        <taxon>Anthemideae</taxon>
        <taxon>Anthemidinae</taxon>
        <taxon>Tanacetum</taxon>
    </lineage>
</organism>
<gene>
    <name evidence="2" type="ORF">Tco_1091408</name>
</gene>
<dbReference type="EMBL" id="BQNB010020432">
    <property type="protein sequence ID" value="GJT95890.1"/>
    <property type="molecule type" value="Genomic_DNA"/>
</dbReference>
<comment type="caution">
    <text evidence="2">The sequence shown here is derived from an EMBL/GenBank/DDBJ whole genome shotgun (WGS) entry which is preliminary data.</text>
</comment>
<evidence type="ECO:0000313" key="2">
    <source>
        <dbReference type="EMBL" id="GJT95890.1"/>
    </source>
</evidence>
<proteinExistence type="predicted"/>
<evidence type="ECO:0000256" key="1">
    <source>
        <dbReference type="SAM" id="MobiDB-lite"/>
    </source>
</evidence>
<evidence type="ECO:0000313" key="3">
    <source>
        <dbReference type="Proteomes" id="UP001151760"/>
    </source>
</evidence>
<reference evidence="2" key="1">
    <citation type="journal article" date="2022" name="Int. J. Mol. Sci.">
        <title>Draft Genome of Tanacetum Coccineum: Genomic Comparison of Closely Related Tanacetum-Family Plants.</title>
        <authorList>
            <person name="Yamashiro T."/>
            <person name="Shiraishi A."/>
            <person name="Nakayama K."/>
            <person name="Satake H."/>
        </authorList>
    </citation>
    <scope>NUCLEOTIDE SEQUENCE</scope>
</reference>
<reference evidence="2" key="2">
    <citation type="submission" date="2022-01" db="EMBL/GenBank/DDBJ databases">
        <authorList>
            <person name="Yamashiro T."/>
            <person name="Shiraishi A."/>
            <person name="Satake H."/>
            <person name="Nakayama K."/>
        </authorList>
    </citation>
    <scope>NUCLEOTIDE SEQUENCE</scope>
</reference>
<feature type="region of interest" description="Disordered" evidence="1">
    <location>
        <begin position="122"/>
        <end position="145"/>
    </location>
</feature>
<keyword evidence="3" id="KW-1185">Reference proteome</keyword>